<dbReference type="Proteomes" id="UP000479241">
    <property type="component" value="Unassembled WGS sequence"/>
</dbReference>
<protein>
    <submittedName>
        <fullName evidence="1">Uncharacterized protein</fullName>
    </submittedName>
</protein>
<dbReference type="EMBL" id="JAAGWG010000007">
    <property type="protein sequence ID" value="NEK85251.1"/>
    <property type="molecule type" value="Genomic_DNA"/>
</dbReference>
<accession>A0A6L9W1A6</accession>
<dbReference type="SUPFAM" id="SSF56349">
    <property type="entry name" value="DNA breaking-rejoining enzymes"/>
    <property type="match status" value="1"/>
</dbReference>
<sequence length="646" mass="71520">MTVIPLRRTSASQFSGRPLAELLGEPVSGVYDDDSWDISGHRDTASSVRRRLHFGGIPAHLRDALKELFILATRPFLHTKVTTELTGRKPKDLKTVERWLAGLTVDLAWLHQRAGSLAAVTQEDYDAWKDESGLGPNYRRISALKSFALYARAMSPGVDRLTHEPWPGVSALSLGGGAAAVRRRVNSTAPLSVADVLGPWLTLGMFLVEHGHAILDRHEAMQRNRAAQPLLVVDAQGREVVWLDRDGFESQGSELLGQVAGACLFVTAAFTGMRATELDAVPRHSPLEAIEVTGTTRWLLRSYLVKGLERPREERWLVPPIVADAVGVLIRLLDVKDVPPDRLFAATGQAPLFDRRAVHGQRDGARVTARLERAIDQVARAGQDLVRRGIVPPLPVKDDPATAALLASDRPDRAAWLAVLVKPDGRELRRTFARIVSARPHGPQAAMEQFKWQHPETAAGYFRVAPDAVALGQRELYEDVAELYENVVVDAMVDEFHVWERAVEAGVGPRLPAGPDGRRKRDVFAAVHEVLSREPRVEEDDRRLRVLLRQHARGIRLTEFGWCDFDPDLALCGAEEGTPLESFCQPNRCLNHTTVSATLAAHQVKHDRLLSLTRDRSMPKLAREQAGENAALIERDLGDLIEVQGR</sequence>
<comment type="caution">
    <text evidence="1">The sequence shown here is derived from an EMBL/GenBank/DDBJ whole genome shotgun (WGS) entry which is preliminary data.</text>
</comment>
<gene>
    <name evidence="1" type="ORF">GCU60_05665</name>
</gene>
<organism evidence="1 2">
    <name type="scientific">Blastococcus saxobsidens</name>
    <dbReference type="NCBI Taxonomy" id="138336"/>
    <lineage>
        <taxon>Bacteria</taxon>
        <taxon>Bacillati</taxon>
        <taxon>Actinomycetota</taxon>
        <taxon>Actinomycetes</taxon>
        <taxon>Geodermatophilales</taxon>
        <taxon>Geodermatophilaceae</taxon>
        <taxon>Blastococcus</taxon>
    </lineage>
</organism>
<dbReference type="RefSeq" id="WP_163203076.1">
    <property type="nucleotide sequence ID" value="NZ_JAAGWG010000007.1"/>
</dbReference>
<evidence type="ECO:0000313" key="2">
    <source>
        <dbReference type="Proteomes" id="UP000479241"/>
    </source>
</evidence>
<dbReference type="GO" id="GO:0003677">
    <property type="term" value="F:DNA binding"/>
    <property type="evidence" value="ECO:0007669"/>
    <property type="project" value="InterPro"/>
</dbReference>
<evidence type="ECO:0000313" key="1">
    <source>
        <dbReference type="EMBL" id="NEK85251.1"/>
    </source>
</evidence>
<dbReference type="AlphaFoldDB" id="A0A6L9W1A6"/>
<dbReference type="InterPro" id="IPR011010">
    <property type="entry name" value="DNA_brk_join_enz"/>
</dbReference>
<reference evidence="1 2" key="1">
    <citation type="submission" date="2019-12" db="EMBL/GenBank/DDBJ databases">
        <title>the WGS of Blastococcus saxobsidens 67B17.</title>
        <authorList>
            <person name="Jiang Z."/>
        </authorList>
    </citation>
    <scope>NUCLEOTIDE SEQUENCE [LARGE SCALE GENOMIC DNA]</scope>
    <source>
        <strain evidence="1 2">67B17</strain>
    </source>
</reference>
<name>A0A6L9W1A6_9ACTN</name>
<proteinExistence type="predicted"/>